<keyword evidence="3" id="KW-1185">Reference proteome</keyword>
<accession>A0A6A7AUK9</accession>
<dbReference type="EMBL" id="MU006332">
    <property type="protein sequence ID" value="KAF2846752.1"/>
    <property type="molecule type" value="Genomic_DNA"/>
</dbReference>
<evidence type="ECO:0000313" key="2">
    <source>
        <dbReference type="EMBL" id="KAF2846752.1"/>
    </source>
</evidence>
<sequence>MCRTCQSYTIEEAEDKLQRLNDQLSKVPNACQAAFRNIRLSEDSYREGGVQYHKTNLSTRQAHYLDADRLQGLKQHFESPDYQLIFAKLHSFIPRLHDLASAGTSCQHSRNCLNARRSYFRKHIAIIFNIEKEMATEVDKFINLCEAAEELYQIQDKAVHDVSWFEPFLKQKNVIPSTAEWTPFVTWLAGLPEVQNALPQRSMLSIASNMLGHDSRVYLGPSNVPLPLEGSILPE</sequence>
<gene>
    <name evidence="2" type="ORF">T440DRAFT_521535</name>
</gene>
<dbReference type="Proteomes" id="UP000799423">
    <property type="component" value="Unassembled WGS sequence"/>
</dbReference>
<name>A0A6A7AUK9_9PLEO</name>
<evidence type="ECO:0000313" key="3">
    <source>
        <dbReference type="Proteomes" id="UP000799423"/>
    </source>
</evidence>
<dbReference type="AlphaFoldDB" id="A0A6A7AUK9"/>
<proteinExistence type="predicted"/>
<feature type="coiled-coil region" evidence="1">
    <location>
        <begin position="3"/>
        <end position="30"/>
    </location>
</feature>
<keyword evidence="1" id="KW-0175">Coiled coil</keyword>
<organism evidence="2 3">
    <name type="scientific">Plenodomus tracheiphilus IPT5</name>
    <dbReference type="NCBI Taxonomy" id="1408161"/>
    <lineage>
        <taxon>Eukaryota</taxon>
        <taxon>Fungi</taxon>
        <taxon>Dikarya</taxon>
        <taxon>Ascomycota</taxon>
        <taxon>Pezizomycotina</taxon>
        <taxon>Dothideomycetes</taxon>
        <taxon>Pleosporomycetidae</taxon>
        <taxon>Pleosporales</taxon>
        <taxon>Pleosporineae</taxon>
        <taxon>Leptosphaeriaceae</taxon>
        <taxon>Plenodomus</taxon>
    </lineage>
</organism>
<evidence type="ECO:0000256" key="1">
    <source>
        <dbReference type="SAM" id="Coils"/>
    </source>
</evidence>
<reference evidence="2" key="1">
    <citation type="submission" date="2020-01" db="EMBL/GenBank/DDBJ databases">
        <authorList>
            <consortium name="DOE Joint Genome Institute"/>
            <person name="Haridas S."/>
            <person name="Albert R."/>
            <person name="Binder M."/>
            <person name="Bloem J."/>
            <person name="Labutti K."/>
            <person name="Salamov A."/>
            <person name="Andreopoulos B."/>
            <person name="Baker S.E."/>
            <person name="Barry K."/>
            <person name="Bills G."/>
            <person name="Bluhm B.H."/>
            <person name="Cannon C."/>
            <person name="Castanera R."/>
            <person name="Culley D.E."/>
            <person name="Daum C."/>
            <person name="Ezra D."/>
            <person name="Gonzalez J.B."/>
            <person name="Henrissat B."/>
            <person name="Kuo A."/>
            <person name="Liang C."/>
            <person name="Lipzen A."/>
            <person name="Lutzoni F."/>
            <person name="Magnuson J."/>
            <person name="Mondo S."/>
            <person name="Nolan M."/>
            <person name="Ohm R."/>
            <person name="Pangilinan J."/>
            <person name="Park H.-J."/>
            <person name="Ramirez L."/>
            <person name="Alfaro M."/>
            <person name="Sun H."/>
            <person name="Tritt A."/>
            <person name="Yoshinaga Y."/>
            <person name="Zwiers L.-H."/>
            <person name="Turgeon B.G."/>
            <person name="Goodwin S.B."/>
            <person name="Spatafora J.W."/>
            <person name="Crous P.W."/>
            <person name="Grigoriev I.V."/>
        </authorList>
    </citation>
    <scope>NUCLEOTIDE SEQUENCE</scope>
    <source>
        <strain evidence="2">IPT5</strain>
    </source>
</reference>
<protein>
    <submittedName>
        <fullName evidence="2">Uncharacterized protein</fullName>
    </submittedName>
</protein>